<evidence type="ECO:0000313" key="2">
    <source>
        <dbReference type="Proteomes" id="UP001491310"/>
    </source>
</evidence>
<reference evidence="1 2" key="1">
    <citation type="journal article" date="2024" name="Nat. Commun.">
        <title>Phylogenomics reveals the evolutionary origins of lichenization in chlorophyte algae.</title>
        <authorList>
            <person name="Puginier C."/>
            <person name="Libourel C."/>
            <person name="Otte J."/>
            <person name="Skaloud P."/>
            <person name="Haon M."/>
            <person name="Grisel S."/>
            <person name="Petersen M."/>
            <person name="Berrin J.G."/>
            <person name="Delaux P.M."/>
            <person name="Dal Grande F."/>
            <person name="Keller J."/>
        </authorList>
    </citation>
    <scope>NUCLEOTIDE SEQUENCE [LARGE SCALE GENOMIC DNA]</scope>
    <source>
        <strain evidence="1 2">SAG 216-7</strain>
    </source>
</reference>
<sequence length="84" mass="9529">MSALLRILACHSGESLQWEDCAAKNCPFKASMSCSRDRLRIAEQLGKHEDVWRAFNVIFPLGVNRSSPAQPLTLALWRRAAQRF</sequence>
<dbReference type="Proteomes" id="UP001491310">
    <property type="component" value="Unassembled WGS sequence"/>
</dbReference>
<accession>A0ABR2YDG4</accession>
<name>A0ABR2YDG4_9CHLO</name>
<protein>
    <submittedName>
        <fullName evidence="1">Uncharacterized protein</fullName>
    </submittedName>
</protein>
<comment type="caution">
    <text evidence="1">The sequence shown here is derived from an EMBL/GenBank/DDBJ whole genome shotgun (WGS) entry which is preliminary data.</text>
</comment>
<proteinExistence type="predicted"/>
<keyword evidence="2" id="KW-1185">Reference proteome</keyword>
<evidence type="ECO:0000313" key="1">
    <source>
        <dbReference type="EMBL" id="KAK9903249.1"/>
    </source>
</evidence>
<organism evidence="1 2">
    <name type="scientific">Coccomyxa subellipsoidea</name>
    <dbReference type="NCBI Taxonomy" id="248742"/>
    <lineage>
        <taxon>Eukaryota</taxon>
        <taxon>Viridiplantae</taxon>
        <taxon>Chlorophyta</taxon>
        <taxon>core chlorophytes</taxon>
        <taxon>Trebouxiophyceae</taxon>
        <taxon>Trebouxiophyceae incertae sedis</taxon>
        <taxon>Coccomyxaceae</taxon>
        <taxon>Coccomyxa</taxon>
    </lineage>
</organism>
<dbReference type="EMBL" id="JALJOT010000014">
    <property type="protein sequence ID" value="KAK9903249.1"/>
    <property type="molecule type" value="Genomic_DNA"/>
</dbReference>
<gene>
    <name evidence="1" type="ORF">WJX75_000702</name>
</gene>